<protein>
    <submittedName>
        <fullName evidence="1">Uncharacterized protein</fullName>
    </submittedName>
</protein>
<sequence length="72" mass="8989">MIGHYFRETMLNELECKLQELHQIEKRPWIALFMTHPFLVSNDENKVQWFVMNDTHRFFDILKRYKVKIEDF</sequence>
<evidence type="ECO:0000313" key="1">
    <source>
        <dbReference type="EMBL" id="CAK5087222.1"/>
    </source>
</evidence>
<dbReference type="EMBL" id="CAVMJV010000064">
    <property type="protein sequence ID" value="CAK5087222.1"/>
    <property type="molecule type" value="Genomic_DNA"/>
</dbReference>
<proteinExistence type="predicted"/>
<gene>
    <name evidence="1" type="ORF">MENTE1834_LOCUS34764</name>
</gene>
<organism evidence="1 2">
    <name type="scientific">Meloidogyne enterolobii</name>
    <name type="common">Root-knot nematode worm</name>
    <name type="synonym">Meloidogyne mayaguensis</name>
    <dbReference type="NCBI Taxonomy" id="390850"/>
    <lineage>
        <taxon>Eukaryota</taxon>
        <taxon>Metazoa</taxon>
        <taxon>Ecdysozoa</taxon>
        <taxon>Nematoda</taxon>
        <taxon>Chromadorea</taxon>
        <taxon>Rhabditida</taxon>
        <taxon>Tylenchina</taxon>
        <taxon>Tylenchomorpha</taxon>
        <taxon>Tylenchoidea</taxon>
        <taxon>Meloidogynidae</taxon>
        <taxon>Meloidogyninae</taxon>
        <taxon>Meloidogyne</taxon>
    </lineage>
</organism>
<reference evidence="1" key="1">
    <citation type="submission" date="2023-11" db="EMBL/GenBank/DDBJ databases">
        <authorList>
            <person name="Poullet M."/>
        </authorList>
    </citation>
    <scope>NUCLEOTIDE SEQUENCE</scope>
    <source>
        <strain evidence="1">E1834</strain>
    </source>
</reference>
<dbReference type="Proteomes" id="UP001497535">
    <property type="component" value="Unassembled WGS sequence"/>
</dbReference>
<keyword evidence="2" id="KW-1185">Reference proteome</keyword>
<evidence type="ECO:0000313" key="2">
    <source>
        <dbReference type="Proteomes" id="UP001497535"/>
    </source>
</evidence>
<accession>A0ACB1A6Z7</accession>
<comment type="caution">
    <text evidence="1">The sequence shown here is derived from an EMBL/GenBank/DDBJ whole genome shotgun (WGS) entry which is preliminary data.</text>
</comment>
<name>A0ACB1A6Z7_MELEN</name>